<dbReference type="InterPro" id="IPR004358">
    <property type="entry name" value="Sig_transdc_His_kin-like_C"/>
</dbReference>
<comment type="catalytic activity">
    <reaction evidence="1">
        <text>ATP + protein L-histidine = ADP + protein N-phospho-L-histidine.</text>
        <dbReference type="EC" id="2.7.13.3"/>
    </reaction>
</comment>
<feature type="domain" description="Histidine kinase/HSP90-like ATPase" evidence="3">
    <location>
        <begin position="5"/>
        <end position="50"/>
    </location>
</feature>
<name>A0A2G9YVY3_9BACT</name>
<proteinExistence type="predicted"/>
<evidence type="ECO:0000256" key="1">
    <source>
        <dbReference type="ARBA" id="ARBA00000085"/>
    </source>
</evidence>
<evidence type="ECO:0000256" key="2">
    <source>
        <dbReference type="ARBA" id="ARBA00012438"/>
    </source>
</evidence>
<dbReference type="AlphaFoldDB" id="A0A2G9YVY3"/>
<dbReference type="GO" id="GO:0004673">
    <property type="term" value="F:protein histidine kinase activity"/>
    <property type="evidence" value="ECO:0007669"/>
    <property type="project" value="UniProtKB-EC"/>
</dbReference>
<evidence type="ECO:0000313" key="4">
    <source>
        <dbReference type="EMBL" id="PIP23395.1"/>
    </source>
</evidence>
<organism evidence="4 5">
    <name type="scientific">Candidatus Nealsonbacteria bacterium CG23_combo_of_CG06-09_8_20_14_all_38_19</name>
    <dbReference type="NCBI Taxonomy" id="1974721"/>
    <lineage>
        <taxon>Bacteria</taxon>
        <taxon>Candidatus Nealsoniibacteriota</taxon>
    </lineage>
</organism>
<dbReference type="EC" id="2.7.13.3" evidence="2"/>
<accession>A0A2G9YVY3</accession>
<reference evidence="4 5" key="1">
    <citation type="submission" date="2017-09" db="EMBL/GenBank/DDBJ databases">
        <title>Depth-based differentiation of microbial function through sediment-hosted aquifers and enrichment of novel symbionts in the deep terrestrial subsurface.</title>
        <authorList>
            <person name="Probst A.J."/>
            <person name="Ladd B."/>
            <person name="Jarett J.K."/>
            <person name="Geller-Mcgrath D.E."/>
            <person name="Sieber C.M."/>
            <person name="Emerson J.B."/>
            <person name="Anantharaman K."/>
            <person name="Thomas B.C."/>
            <person name="Malmstrom R."/>
            <person name="Stieglmeier M."/>
            <person name="Klingl A."/>
            <person name="Woyke T."/>
            <person name="Ryan C.M."/>
            <person name="Banfield J.F."/>
        </authorList>
    </citation>
    <scope>NUCLEOTIDE SEQUENCE [LARGE SCALE GENOMIC DNA]</scope>
    <source>
        <strain evidence="4">CG23_combo_of_CG06-09_8_20_14_all_38_19</strain>
    </source>
</reference>
<sequence>MTYSRKKNQTTGRGIGLYIFNQIIKANGGRLWAESEGRGKGSTFYIELPVLV</sequence>
<dbReference type="SUPFAM" id="SSF55874">
    <property type="entry name" value="ATPase domain of HSP90 chaperone/DNA topoisomerase II/histidine kinase"/>
    <property type="match status" value="1"/>
</dbReference>
<dbReference type="Gene3D" id="3.30.565.10">
    <property type="entry name" value="Histidine kinase-like ATPase, C-terminal domain"/>
    <property type="match status" value="1"/>
</dbReference>
<dbReference type="Proteomes" id="UP000230273">
    <property type="component" value="Unassembled WGS sequence"/>
</dbReference>
<dbReference type="InterPro" id="IPR003594">
    <property type="entry name" value="HATPase_dom"/>
</dbReference>
<evidence type="ECO:0000259" key="3">
    <source>
        <dbReference type="Pfam" id="PF02518"/>
    </source>
</evidence>
<dbReference type="Pfam" id="PF02518">
    <property type="entry name" value="HATPase_c"/>
    <property type="match status" value="1"/>
</dbReference>
<dbReference type="InterPro" id="IPR036890">
    <property type="entry name" value="HATPase_C_sf"/>
</dbReference>
<comment type="caution">
    <text evidence="4">The sequence shown here is derived from an EMBL/GenBank/DDBJ whole genome shotgun (WGS) entry which is preliminary data.</text>
</comment>
<evidence type="ECO:0000313" key="5">
    <source>
        <dbReference type="Proteomes" id="UP000230273"/>
    </source>
</evidence>
<dbReference type="EMBL" id="PCRP01000058">
    <property type="protein sequence ID" value="PIP23395.1"/>
    <property type="molecule type" value="Genomic_DNA"/>
</dbReference>
<protein>
    <recommendedName>
        <fullName evidence="2">histidine kinase</fullName>
        <ecNumber evidence="2">2.7.13.3</ecNumber>
    </recommendedName>
</protein>
<dbReference type="PRINTS" id="PR00344">
    <property type="entry name" value="BCTRLSENSOR"/>
</dbReference>
<gene>
    <name evidence="4" type="ORF">COX36_03605</name>
</gene>